<dbReference type="EMBL" id="MUKV01000001">
    <property type="protein sequence ID" value="OQS44317.1"/>
    <property type="molecule type" value="Genomic_DNA"/>
</dbReference>
<feature type="domain" description="HTH lysR-type" evidence="5">
    <location>
        <begin position="3"/>
        <end position="60"/>
    </location>
</feature>
<dbReference type="AlphaFoldDB" id="A0A1W0DBF9"/>
<evidence type="ECO:0000256" key="2">
    <source>
        <dbReference type="ARBA" id="ARBA00023015"/>
    </source>
</evidence>
<evidence type="ECO:0000256" key="4">
    <source>
        <dbReference type="ARBA" id="ARBA00023163"/>
    </source>
</evidence>
<dbReference type="SUPFAM" id="SSF46785">
    <property type="entry name" value="Winged helix' DNA-binding domain"/>
    <property type="match status" value="1"/>
</dbReference>
<dbReference type="PRINTS" id="PR00039">
    <property type="entry name" value="HTHLYSR"/>
</dbReference>
<evidence type="ECO:0000259" key="5">
    <source>
        <dbReference type="PROSITE" id="PS50931"/>
    </source>
</evidence>
<dbReference type="PANTHER" id="PTHR30126:SF40">
    <property type="entry name" value="HTH-TYPE TRANSCRIPTIONAL REGULATOR GLTR"/>
    <property type="match status" value="1"/>
</dbReference>
<keyword evidence="2" id="KW-0805">Transcription regulation</keyword>
<dbReference type="Gene3D" id="1.10.10.10">
    <property type="entry name" value="Winged helix-like DNA-binding domain superfamily/Winged helix DNA-binding domain"/>
    <property type="match status" value="1"/>
</dbReference>
<dbReference type="InterPro" id="IPR005119">
    <property type="entry name" value="LysR_subst-bd"/>
</dbReference>
<reference evidence="6 7" key="1">
    <citation type="submission" date="2017-02" db="EMBL/GenBank/DDBJ databases">
        <title>Chromobacterium haemolyticum H5244.</title>
        <authorList>
            <person name="Gulvik C.A."/>
        </authorList>
    </citation>
    <scope>NUCLEOTIDE SEQUENCE [LARGE SCALE GENOMIC DNA]</scope>
    <source>
        <strain evidence="6 7">H5244</strain>
    </source>
</reference>
<evidence type="ECO:0000256" key="3">
    <source>
        <dbReference type="ARBA" id="ARBA00023125"/>
    </source>
</evidence>
<evidence type="ECO:0000313" key="6">
    <source>
        <dbReference type="EMBL" id="OQS44317.1"/>
    </source>
</evidence>
<dbReference type="InterPro" id="IPR036388">
    <property type="entry name" value="WH-like_DNA-bd_sf"/>
</dbReference>
<dbReference type="Proteomes" id="UP000192721">
    <property type="component" value="Unassembled WGS sequence"/>
</dbReference>
<evidence type="ECO:0000256" key="1">
    <source>
        <dbReference type="ARBA" id="ARBA00009437"/>
    </source>
</evidence>
<dbReference type="Pfam" id="PF00126">
    <property type="entry name" value="HTH_1"/>
    <property type="match status" value="1"/>
</dbReference>
<dbReference type="CDD" id="cd05466">
    <property type="entry name" value="PBP2_LTTR_substrate"/>
    <property type="match status" value="1"/>
</dbReference>
<dbReference type="Gene3D" id="3.40.190.10">
    <property type="entry name" value="Periplasmic binding protein-like II"/>
    <property type="match status" value="2"/>
</dbReference>
<dbReference type="GO" id="GO:0000976">
    <property type="term" value="F:transcription cis-regulatory region binding"/>
    <property type="evidence" value="ECO:0007669"/>
    <property type="project" value="TreeGrafter"/>
</dbReference>
<dbReference type="PROSITE" id="PS50931">
    <property type="entry name" value="HTH_LYSR"/>
    <property type="match status" value="1"/>
</dbReference>
<proteinExistence type="inferred from homology"/>
<gene>
    <name evidence="6" type="ORF">B0T45_01585</name>
</gene>
<keyword evidence="3" id="KW-0238">DNA-binding</keyword>
<sequence>MSIVLSDLSLLLDIAELGSFSQAAAKRGWSQPQVSQRVQALELELGVCLFHRHRRGAEPTAACLAFLPSAQQAASALEQGREILQGTPALPCLRLSCLPSLTSAVFGPLLLDLAEARLEIRCDTDHSSQIMQNLLSGLVQVGFVLRCPAMAGIQMETLWRSPIVAVAAAGHPLAEREQPLYLEEAAAYRIAPQYWGVECDELIRRLRLARTVAQPIHAVQPASAARELALRHGFLCFMPELSIQSDLADGVLRRLKIADLPAWQWEVTMAWRAGKRRDEGKELVLDAARALAGRWASMASG</sequence>
<dbReference type="RefSeq" id="WP_081554360.1">
    <property type="nucleotide sequence ID" value="NZ_MUKV01000001.1"/>
</dbReference>
<name>A0A1W0DBF9_9NEIS</name>
<protein>
    <submittedName>
        <fullName evidence="6">LysR family transcriptional regulator</fullName>
    </submittedName>
</protein>
<accession>A0A1W0DBF9</accession>
<evidence type="ECO:0000313" key="7">
    <source>
        <dbReference type="Proteomes" id="UP000192721"/>
    </source>
</evidence>
<comment type="caution">
    <text evidence="6">The sequence shown here is derived from an EMBL/GenBank/DDBJ whole genome shotgun (WGS) entry which is preliminary data.</text>
</comment>
<dbReference type="SUPFAM" id="SSF53850">
    <property type="entry name" value="Periplasmic binding protein-like II"/>
    <property type="match status" value="1"/>
</dbReference>
<dbReference type="InterPro" id="IPR036390">
    <property type="entry name" value="WH_DNA-bd_sf"/>
</dbReference>
<organism evidence="6 7">
    <name type="scientific">Chromobacterium haemolyticum</name>
    <dbReference type="NCBI Taxonomy" id="394935"/>
    <lineage>
        <taxon>Bacteria</taxon>
        <taxon>Pseudomonadati</taxon>
        <taxon>Pseudomonadota</taxon>
        <taxon>Betaproteobacteria</taxon>
        <taxon>Neisseriales</taxon>
        <taxon>Chromobacteriaceae</taxon>
        <taxon>Chromobacterium</taxon>
    </lineage>
</organism>
<keyword evidence="4" id="KW-0804">Transcription</keyword>
<dbReference type="Pfam" id="PF03466">
    <property type="entry name" value="LysR_substrate"/>
    <property type="match status" value="1"/>
</dbReference>
<dbReference type="PANTHER" id="PTHR30126">
    <property type="entry name" value="HTH-TYPE TRANSCRIPTIONAL REGULATOR"/>
    <property type="match status" value="1"/>
</dbReference>
<dbReference type="InterPro" id="IPR000847">
    <property type="entry name" value="LysR_HTH_N"/>
</dbReference>
<comment type="similarity">
    <text evidence="1">Belongs to the LysR transcriptional regulatory family.</text>
</comment>
<dbReference type="GO" id="GO:0003700">
    <property type="term" value="F:DNA-binding transcription factor activity"/>
    <property type="evidence" value="ECO:0007669"/>
    <property type="project" value="InterPro"/>
</dbReference>